<dbReference type="EMBL" id="KI294048">
    <property type="protein sequence ID" value="ESA04767.1"/>
    <property type="molecule type" value="Genomic_DNA"/>
</dbReference>
<accession>U9TBG2</accession>
<sequence length="54" mass="6327">MEKIKMVTGSHGKEFLIKRIQYNYLNSQSLIPDDADDVDFNKILKSMMKIIKHT</sequence>
<evidence type="ECO:0000313" key="1">
    <source>
        <dbReference type="EMBL" id="ESA04767.1"/>
    </source>
</evidence>
<dbReference type="HOGENOM" id="CLU_3051559_0_0_1"/>
<proteinExistence type="predicted"/>
<reference evidence="1" key="1">
    <citation type="submission" date="2013-07" db="EMBL/GenBank/DDBJ databases">
        <title>The genome of an arbuscular mycorrhizal fungus provides insights into the evolution of the oldest plant symbiosis.</title>
        <authorList>
            <consortium name="DOE Joint Genome Institute"/>
            <person name="Tisserant E."/>
            <person name="Malbreil M."/>
            <person name="Kuo A."/>
            <person name="Kohler A."/>
            <person name="Symeonidi A."/>
            <person name="Balestrini R."/>
            <person name="Charron P."/>
            <person name="Duensing N."/>
            <person name="Frei-dit-Frey N."/>
            <person name="Gianinazzi-Pearson V."/>
            <person name="Gilbert B."/>
            <person name="Handa Y."/>
            <person name="Hijri M."/>
            <person name="Kaul R."/>
            <person name="Kawaguchi M."/>
            <person name="Krajinski F."/>
            <person name="Lammers P."/>
            <person name="Lapierre D."/>
            <person name="Masclaux F.G."/>
            <person name="Murat C."/>
            <person name="Morin E."/>
            <person name="Ndikumana S."/>
            <person name="Pagni M."/>
            <person name="Petitpierre D."/>
            <person name="Requena N."/>
            <person name="Rosikiewicz P."/>
            <person name="Riley R."/>
            <person name="Saito K."/>
            <person name="San Clemente H."/>
            <person name="Shapiro H."/>
            <person name="van Tuinen D."/>
            <person name="Becard G."/>
            <person name="Bonfante P."/>
            <person name="Paszkowski U."/>
            <person name="Shachar-Hill Y."/>
            <person name="Young J.P."/>
            <person name="Sanders I.R."/>
            <person name="Henrissat B."/>
            <person name="Rensing S.A."/>
            <person name="Grigoriev I.V."/>
            <person name="Corradi N."/>
            <person name="Roux C."/>
            <person name="Martin F."/>
        </authorList>
    </citation>
    <scope>NUCLEOTIDE SEQUENCE</scope>
    <source>
        <strain evidence="1">DAOM 197198</strain>
    </source>
</reference>
<protein>
    <submittedName>
        <fullName evidence="1">Uncharacterized protein</fullName>
    </submittedName>
</protein>
<organism evidence="1">
    <name type="scientific">Rhizophagus irregularis (strain DAOM 181602 / DAOM 197198 / MUCL 43194)</name>
    <name type="common">Arbuscular mycorrhizal fungus</name>
    <name type="synonym">Glomus intraradices</name>
    <dbReference type="NCBI Taxonomy" id="747089"/>
    <lineage>
        <taxon>Eukaryota</taxon>
        <taxon>Fungi</taxon>
        <taxon>Fungi incertae sedis</taxon>
        <taxon>Mucoromycota</taxon>
        <taxon>Glomeromycotina</taxon>
        <taxon>Glomeromycetes</taxon>
        <taxon>Glomerales</taxon>
        <taxon>Glomeraceae</taxon>
        <taxon>Rhizophagus</taxon>
    </lineage>
</organism>
<name>U9TBG2_RHIID</name>
<gene>
    <name evidence="1" type="ORF">GLOINDRAFT_36498</name>
</gene>
<dbReference type="AlphaFoldDB" id="U9TBG2"/>